<dbReference type="NCBIfam" id="TIGR02225">
    <property type="entry name" value="recomb_XerD"/>
    <property type="match status" value="1"/>
</dbReference>
<dbReference type="InterPro" id="IPR044068">
    <property type="entry name" value="CB"/>
</dbReference>
<sequence length="294" mass="34090">MDIEIREFITYLHNRKRTSHNTEVSYQRDLKKMAVYFADRGIYDIRDVGELELEGYLSYMERGQFASSTISRNVASIRALFQYLYQENRIERDPSLELKPPKVEKRMPEILTVDEVDRLLKQPDLNTPKGIRDSAMLELLYATGMRVSELLRLNLEDLNLRLGYVVCHDEDKERVIPIGNVCKTAMEKYLKEARGKFVKENETESLFTNCSGKSMSRQGFWKVLKGYAEEAGIQHDITPHTLRHSFAAHMLQNGADVKSVQEMLGHSDISTTQVYLNFGVAKMRDVYMKAHPRR</sequence>
<comment type="similarity">
    <text evidence="2">Belongs to the 'phage' integrase family. XerD subfamily.</text>
</comment>
<dbReference type="HAMAP" id="MF_01808">
    <property type="entry name" value="Recomb_XerC_XerD"/>
    <property type="match status" value="1"/>
</dbReference>
<dbReference type="GO" id="GO:0006313">
    <property type="term" value="P:DNA transposition"/>
    <property type="evidence" value="ECO:0007669"/>
    <property type="project" value="UniProtKB-UniRule"/>
</dbReference>
<keyword evidence="7 10" id="KW-0238">DNA-binding</keyword>
<dbReference type="InterPro" id="IPR011010">
    <property type="entry name" value="DNA_brk_join_enz"/>
</dbReference>
<dbReference type="PANTHER" id="PTHR30349">
    <property type="entry name" value="PHAGE INTEGRASE-RELATED"/>
    <property type="match status" value="1"/>
</dbReference>
<dbReference type="GO" id="GO:0005737">
    <property type="term" value="C:cytoplasm"/>
    <property type="evidence" value="ECO:0007669"/>
    <property type="project" value="UniProtKB-SubCell"/>
</dbReference>
<protein>
    <recommendedName>
        <fullName evidence="10">Tyrosine recombinase XerC</fullName>
    </recommendedName>
</protein>
<evidence type="ECO:0000256" key="7">
    <source>
        <dbReference type="ARBA" id="ARBA00023125"/>
    </source>
</evidence>
<dbReference type="Pfam" id="PF02899">
    <property type="entry name" value="Phage_int_SAM_1"/>
    <property type="match status" value="1"/>
</dbReference>
<evidence type="ECO:0000256" key="10">
    <source>
        <dbReference type="HAMAP-Rule" id="MF_01808"/>
    </source>
</evidence>
<keyword evidence="4 10" id="KW-0132">Cell division</keyword>
<feature type="domain" description="Core-binding (CB)" evidence="12">
    <location>
        <begin position="1"/>
        <end position="85"/>
    </location>
</feature>
<feature type="active site" evidence="10">
    <location>
        <position position="146"/>
    </location>
</feature>
<gene>
    <name evidence="13" type="primary">xerD</name>
    <name evidence="10" type="synonym">xerC</name>
    <name evidence="13" type="ORF">C4886_07370</name>
</gene>
<comment type="caution">
    <text evidence="13">The sequence shown here is derived from an EMBL/GenBank/DDBJ whole genome shotgun (WGS) entry which is preliminary data.</text>
</comment>
<proteinExistence type="inferred from homology"/>
<dbReference type="EMBL" id="PSQG01000008">
    <property type="protein sequence ID" value="RCH44450.1"/>
    <property type="molecule type" value="Genomic_DNA"/>
</dbReference>
<dbReference type="GO" id="GO:0009037">
    <property type="term" value="F:tyrosine-based site-specific recombinase activity"/>
    <property type="evidence" value="ECO:0007669"/>
    <property type="project" value="UniProtKB-UniRule"/>
</dbReference>
<evidence type="ECO:0000256" key="1">
    <source>
        <dbReference type="ARBA" id="ARBA00004496"/>
    </source>
</evidence>
<keyword evidence="9 10" id="KW-0131">Cell cycle</keyword>
<evidence type="ECO:0000256" key="3">
    <source>
        <dbReference type="ARBA" id="ARBA00022490"/>
    </source>
</evidence>
<dbReference type="Proteomes" id="UP000253208">
    <property type="component" value="Unassembled WGS sequence"/>
</dbReference>
<dbReference type="Gene3D" id="1.10.443.10">
    <property type="entry name" value="Intergrase catalytic core"/>
    <property type="match status" value="1"/>
</dbReference>
<keyword evidence="5 10" id="KW-0159">Chromosome partition</keyword>
<dbReference type="CDD" id="cd00798">
    <property type="entry name" value="INT_XerDC_C"/>
    <property type="match status" value="1"/>
</dbReference>
<name>A0A367G1G0_9FIRM</name>
<evidence type="ECO:0000256" key="6">
    <source>
        <dbReference type="ARBA" id="ARBA00022908"/>
    </source>
</evidence>
<feature type="active site" evidence="10">
    <location>
        <position position="240"/>
    </location>
</feature>
<dbReference type="RefSeq" id="WP_059085359.1">
    <property type="nucleotide sequence ID" value="NZ_PSQG01000008.1"/>
</dbReference>
<dbReference type="PANTHER" id="PTHR30349:SF81">
    <property type="entry name" value="TYROSINE RECOMBINASE XERC"/>
    <property type="match status" value="1"/>
</dbReference>
<keyword evidence="8 10" id="KW-0233">DNA recombination</keyword>
<evidence type="ECO:0000256" key="2">
    <source>
        <dbReference type="ARBA" id="ARBA00010450"/>
    </source>
</evidence>
<evidence type="ECO:0000256" key="9">
    <source>
        <dbReference type="ARBA" id="ARBA00023306"/>
    </source>
</evidence>
<dbReference type="SUPFAM" id="SSF56349">
    <property type="entry name" value="DNA breaking-rejoining enzymes"/>
    <property type="match status" value="1"/>
</dbReference>
<dbReference type="Pfam" id="PF00589">
    <property type="entry name" value="Phage_integrase"/>
    <property type="match status" value="1"/>
</dbReference>
<keyword evidence="3 10" id="KW-0963">Cytoplasm</keyword>
<dbReference type="Gene3D" id="1.10.150.130">
    <property type="match status" value="1"/>
</dbReference>
<dbReference type="InterPro" id="IPR004107">
    <property type="entry name" value="Integrase_SAM-like_N"/>
</dbReference>
<feature type="active site" description="O-(3'-phospho-DNA)-tyrosine intermediate" evidence="10">
    <location>
        <position position="275"/>
    </location>
</feature>
<feature type="active site" evidence="10">
    <location>
        <position position="243"/>
    </location>
</feature>
<evidence type="ECO:0000256" key="4">
    <source>
        <dbReference type="ARBA" id="ARBA00022618"/>
    </source>
</evidence>
<dbReference type="GO" id="GO:0003677">
    <property type="term" value="F:DNA binding"/>
    <property type="evidence" value="ECO:0007669"/>
    <property type="project" value="UniProtKB-UniRule"/>
</dbReference>
<feature type="active site" evidence="10">
    <location>
        <position position="266"/>
    </location>
</feature>
<evidence type="ECO:0000256" key="5">
    <source>
        <dbReference type="ARBA" id="ARBA00022829"/>
    </source>
</evidence>
<evidence type="ECO:0000259" key="12">
    <source>
        <dbReference type="PROSITE" id="PS51900"/>
    </source>
</evidence>
<comment type="subunit">
    <text evidence="10">Forms a cyclic heterotetrameric complex composed of two molecules of XerC and two molecules of XerD.</text>
</comment>
<evidence type="ECO:0000313" key="13">
    <source>
        <dbReference type="EMBL" id="RCH44450.1"/>
    </source>
</evidence>
<evidence type="ECO:0000256" key="8">
    <source>
        <dbReference type="ARBA" id="ARBA00023172"/>
    </source>
</evidence>
<comment type="function">
    <text evidence="10">Site-specific tyrosine recombinase, which acts by catalyzing the cutting and rejoining of the recombining DNA molecules. The XerC-XerD complex is essential to convert dimers of the bacterial chromosome into monomers to permit their segregation at cell division. It also contributes to the segregational stability of plasmids.</text>
</comment>
<comment type="subcellular location">
    <subcellularLocation>
        <location evidence="1 10">Cytoplasm</location>
    </subcellularLocation>
</comment>
<dbReference type="GO" id="GO:0007059">
    <property type="term" value="P:chromosome segregation"/>
    <property type="evidence" value="ECO:0007669"/>
    <property type="project" value="UniProtKB-UniRule"/>
</dbReference>
<dbReference type="PROSITE" id="PS51900">
    <property type="entry name" value="CB"/>
    <property type="match status" value="1"/>
</dbReference>
<comment type="caution">
    <text evidence="10">Lacks conserved residue(s) required for the propagation of feature annotation.</text>
</comment>
<dbReference type="GO" id="GO:0051301">
    <property type="term" value="P:cell division"/>
    <property type="evidence" value="ECO:0007669"/>
    <property type="project" value="UniProtKB-KW"/>
</dbReference>
<organism evidence="13 14">
    <name type="scientific">Blautia obeum</name>
    <dbReference type="NCBI Taxonomy" id="40520"/>
    <lineage>
        <taxon>Bacteria</taxon>
        <taxon>Bacillati</taxon>
        <taxon>Bacillota</taxon>
        <taxon>Clostridia</taxon>
        <taxon>Lachnospirales</taxon>
        <taxon>Lachnospiraceae</taxon>
        <taxon>Blautia</taxon>
    </lineage>
</organism>
<dbReference type="InterPro" id="IPR011932">
    <property type="entry name" value="Recomb_XerD"/>
</dbReference>
<dbReference type="AlphaFoldDB" id="A0A367G1G0"/>
<dbReference type="InterPro" id="IPR010998">
    <property type="entry name" value="Integrase_recombinase_N"/>
</dbReference>
<dbReference type="InterPro" id="IPR050090">
    <property type="entry name" value="Tyrosine_recombinase_XerCD"/>
</dbReference>
<keyword evidence="6 10" id="KW-0229">DNA integration</keyword>
<dbReference type="InterPro" id="IPR002104">
    <property type="entry name" value="Integrase_catalytic"/>
</dbReference>
<dbReference type="NCBIfam" id="NF001399">
    <property type="entry name" value="PRK00283.1"/>
    <property type="match status" value="1"/>
</dbReference>
<reference evidence="13 14" key="1">
    <citation type="submission" date="2018-02" db="EMBL/GenBank/DDBJ databases">
        <title>Complete genome sequencing of Faecalibacterium prausnitzii strains isolated from the human gut.</title>
        <authorList>
            <person name="Fitzgerald B.C."/>
            <person name="Shkoporov A.N."/>
            <person name="Ross P.R."/>
            <person name="Hill C."/>
        </authorList>
    </citation>
    <scope>NUCLEOTIDE SEQUENCE [LARGE SCALE GENOMIC DNA]</scope>
    <source>
        <strain evidence="13 14">APC942/31-1</strain>
    </source>
</reference>
<accession>A0A367G1G0</accession>
<dbReference type="PROSITE" id="PS51898">
    <property type="entry name" value="TYR_RECOMBINASE"/>
    <property type="match status" value="1"/>
</dbReference>
<evidence type="ECO:0000313" key="14">
    <source>
        <dbReference type="Proteomes" id="UP000253208"/>
    </source>
</evidence>
<dbReference type="InterPro" id="IPR023009">
    <property type="entry name" value="Tyrosine_recombinase_XerC/XerD"/>
</dbReference>
<dbReference type="InterPro" id="IPR013762">
    <property type="entry name" value="Integrase-like_cat_sf"/>
</dbReference>
<feature type="domain" description="Tyr recombinase" evidence="11">
    <location>
        <begin position="106"/>
        <end position="288"/>
    </location>
</feature>
<comment type="similarity">
    <text evidence="10">Belongs to the 'phage' integrase family. XerC subfamily.</text>
</comment>
<evidence type="ECO:0000259" key="11">
    <source>
        <dbReference type="PROSITE" id="PS51898"/>
    </source>
</evidence>